<sequence>MGAFVRDGHPDDAEDVLRVRTETWKTAYRGLLPQDYLDDLRVEPRAVEVWRGRLSCGAGRLVIGEADGEVAGFGLFGPARDEGLTGGEIYAIYVLSAHWSTGLGSALMDRSVARLREMGYAEAGLWVLEGNARARAFYERFGFTASGLVKDAEGLPFPAPEVHYRLSLAASGA</sequence>
<protein>
    <recommendedName>
        <fullName evidence="1">N-acetyltransferase domain-containing protein</fullName>
    </recommendedName>
</protein>
<dbReference type="AlphaFoldDB" id="A0A243RFG2"/>
<dbReference type="Proteomes" id="UP000194761">
    <property type="component" value="Unassembled WGS sequence"/>
</dbReference>
<keyword evidence="3" id="KW-1185">Reference proteome</keyword>
<dbReference type="Pfam" id="PF00583">
    <property type="entry name" value="Acetyltransf_1"/>
    <property type="match status" value="1"/>
</dbReference>
<dbReference type="PROSITE" id="PS51186">
    <property type="entry name" value="GNAT"/>
    <property type="match status" value="1"/>
</dbReference>
<evidence type="ECO:0000259" key="1">
    <source>
        <dbReference type="PROSITE" id="PS51186"/>
    </source>
</evidence>
<evidence type="ECO:0000313" key="3">
    <source>
        <dbReference type="Proteomes" id="UP000194761"/>
    </source>
</evidence>
<dbReference type="PANTHER" id="PTHR43617:SF38">
    <property type="entry name" value="N-ACETYLTRANSFERASE DOMAIN-CONTAINING PROTEIN"/>
    <property type="match status" value="1"/>
</dbReference>
<feature type="domain" description="N-acetyltransferase" evidence="1">
    <location>
        <begin position="3"/>
        <end position="171"/>
    </location>
</feature>
<dbReference type="RefSeq" id="WP_086576215.1">
    <property type="nucleotide sequence ID" value="NZ_NGFP01000135.1"/>
</dbReference>
<dbReference type="PANTHER" id="PTHR43617">
    <property type="entry name" value="L-AMINO ACID N-ACETYLTRANSFERASE"/>
    <property type="match status" value="1"/>
</dbReference>
<dbReference type="InterPro" id="IPR016181">
    <property type="entry name" value="Acyl_CoA_acyltransferase"/>
</dbReference>
<name>A0A243RFG2_9ACTN</name>
<dbReference type="Gene3D" id="3.40.630.30">
    <property type="match status" value="1"/>
</dbReference>
<dbReference type="InterPro" id="IPR050276">
    <property type="entry name" value="MshD_Acetyltransferase"/>
</dbReference>
<organism evidence="2 3">
    <name type="scientific">Streptosporangium minutum</name>
    <dbReference type="NCBI Taxonomy" id="569862"/>
    <lineage>
        <taxon>Bacteria</taxon>
        <taxon>Bacillati</taxon>
        <taxon>Actinomycetota</taxon>
        <taxon>Actinomycetes</taxon>
        <taxon>Streptosporangiales</taxon>
        <taxon>Streptosporangiaceae</taxon>
        <taxon>Streptosporangium</taxon>
    </lineage>
</organism>
<accession>A0A243RFG2</accession>
<dbReference type="SUPFAM" id="SSF55729">
    <property type="entry name" value="Acyl-CoA N-acyltransferases (Nat)"/>
    <property type="match status" value="1"/>
</dbReference>
<dbReference type="CDD" id="cd04301">
    <property type="entry name" value="NAT_SF"/>
    <property type="match status" value="1"/>
</dbReference>
<dbReference type="EMBL" id="NGFP01000135">
    <property type="protein sequence ID" value="OUC93489.1"/>
    <property type="molecule type" value="Genomic_DNA"/>
</dbReference>
<gene>
    <name evidence="2" type="ORF">CA984_26225</name>
</gene>
<reference evidence="2 3" key="1">
    <citation type="submission" date="2017-05" db="EMBL/GenBank/DDBJ databases">
        <title>Biotechnological potential of actinobacteria isolated from South African environments.</title>
        <authorList>
            <person name="Le Roes-Hill M."/>
            <person name="Prins A."/>
            <person name="Durrell K.A."/>
        </authorList>
    </citation>
    <scope>NUCLEOTIDE SEQUENCE [LARGE SCALE GENOMIC DNA]</scope>
    <source>
        <strain evidence="2">M26</strain>
    </source>
</reference>
<comment type="caution">
    <text evidence="2">The sequence shown here is derived from an EMBL/GenBank/DDBJ whole genome shotgun (WGS) entry which is preliminary data.</text>
</comment>
<dbReference type="GO" id="GO:0016747">
    <property type="term" value="F:acyltransferase activity, transferring groups other than amino-acyl groups"/>
    <property type="evidence" value="ECO:0007669"/>
    <property type="project" value="InterPro"/>
</dbReference>
<dbReference type="InterPro" id="IPR000182">
    <property type="entry name" value="GNAT_dom"/>
</dbReference>
<evidence type="ECO:0000313" key="2">
    <source>
        <dbReference type="EMBL" id="OUC93489.1"/>
    </source>
</evidence>
<proteinExistence type="predicted"/>